<dbReference type="SUPFAM" id="SSF53474">
    <property type="entry name" value="alpha/beta-Hydrolases"/>
    <property type="match status" value="1"/>
</dbReference>
<proteinExistence type="predicted"/>
<evidence type="ECO:0000313" key="2">
    <source>
        <dbReference type="EMBL" id="KLO06199.1"/>
    </source>
</evidence>
<dbReference type="Pfam" id="PF12697">
    <property type="entry name" value="Abhydrolase_6"/>
    <property type="match status" value="1"/>
</dbReference>
<dbReference type="InterPro" id="IPR029058">
    <property type="entry name" value="AB_hydrolase_fold"/>
</dbReference>
<dbReference type="PANTHER" id="PTHR43798">
    <property type="entry name" value="MONOACYLGLYCEROL LIPASE"/>
    <property type="match status" value="1"/>
</dbReference>
<evidence type="ECO:0000259" key="1">
    <source>
        <dbReference type="Pfam" id="PF12697"/>
    </source>
</evidence>
<dbReference type="InterPro" id="IPR000073">
    <property type="entry name" value="AB_hydrolase_1"/>
</dbReference>
<dbReference type="STRING" id="27342.A0A0H2R314"/>
<sequence>MTKTVKNVTSSDGLKIYADSNGNAGKTSIVFIHGFRLTGAVFDRIFEDPEFTSKFHLIRYDLRGQGRSGVPENAEGHVSKLYADDFVAVCEAFEIKKPYTVGWSYGCTVLSDVMTHLPPDYLSGSIYLGGPPFLGEDLAKIVTTECLAVLPLLMSTTCTSAEYEDALTRFSEGLYSTPKDVPIETKWLWRGMMSSAPPASYGYALQRKVDPSALFAIGKKGYPLHVIAGADEALLDGVKLVALLKPEFTKLTWHYVEKGGHSVFHQNVQETIDSITKFVDENRWTGVAE</sequence>
<dbReference type="InParanoid" id="A0A0H2R314"/>
<dbReference type="EMBL" id="KQ086227">
    <property type="protein sequence ID" value="KLO06199.1"/>
    <property type="molecule type" value="Genomic_DNA"/>
</dbReference>
<dbReference type="GO" id="GO:0016020">
    <property type="term" value="C:membrane"/>
    <property type="evidence" value="ECO:0007669"/>
    <property type="project" value="TreeGrafter"/>
</dbReference>
<evidence type="ECO:0000313" key="3">
    <source>
        <dbReference type="Proteomes" id="UP000053477"/>
    </source>
</evidence>
<feature type="domain" description="AB hydrolase-1" evidence="1">
    <location>
        <begin position="29"/>
        <end position="272"/>
    </location>
</feature>
<reference evidence="2 3" key="1">
    <citation type="submission" date="2015-04" db="EMBL/GenBank/DDBJ databases">
        <title>Complete genome sequence of Schizopora paradoxa KUC8140, a cosmopolitan wood degrader in East Asia.</title>
        <authorList>
            <consortium name="DOE Joint Genome Institute"/>
            <person name="Min B."/>
            <person name="Park H."/>
            <person name="Jang Y."/>
            <person name="Kim J.-J."/>
            <person name="Kim K.H."/>
            <person name="Pangilinan J."/>
            <person name="Lipzen A."/>
            <person name="Riley R."/>
            <person name="Grigoriev I.V."/>
            <person name="Spatafora J.W."/>
            <person name="Choi I.-G."/>
        </authorList>
    </citation>
    <scope>NUCLEOTIDE SEQUENCE [LARGE SCALE GENOMIC DNA]</scope>
    <source>
        <strain evidence="2 3">KUC8140</strain>
    </source>
</reference>
<dbReference type="Gene3D" id="3.40.50.1820">
    <property type="entry name" value="alpha/beta hydrolase"/>
    <property type="match status" value="1"/>
</dbReference>
<accession>A0A0H2R314</accession>
<dbReference type="GO" id="GO:0016787">
    <property type="term" value="F:hydrolase activity"/>
    <property type="evidence" value="ECO:0007669"/>
    <property type="project" value="UniProtKB-KW"/>
</dbReference>
<dbReference type="InterPro" id="IPR050266">
    <property type="entry name" value="AB_hydrolase_sf"/>
</dbReference>
<dbReference type="AlphaFoldDB" id="A0A0H2R314"/>
<name>A0A0H2R314_9AGAM</name>
<keyword evidence="3" id="KW-1185">Reference proteome</keyword>
<protein>
    <submittedName>
        <fullName evidence="2">Alpha/beta-hydrolase</fullName>
    </submittedName>
</protein>
<keyword evidence="2" id="KW-0378">Hydrolase</keyword>
<dbReference type="OrthoDB" id="408373at2759"/>
<dbReference type="Proteomes" id="UP000053477">
    <property type="component" value="Unassembled WGS sequence"/>
</dbReference>
<organism evidence="2 3">
    <name type="scientific">Schizopora paradoxa</name>
    <dbReference type="NCBI Taxonomy" id="27342"/>
    <lineage>
        <taxon>Eukaryota</taxon>
        <taxon>Fungi</taxon>
        <taxon>Dikarya</taxon>
        <taxon>Basidiomycota</taxon>
        <taxon>Agaricomycotina</taxon>
        <taxon>Agaricomycetes</taxon>
        <taxon>Hymenochaetales</taxon>
        <taxon>Schizoporaceae</taxon>
        <taxon>Schizopora</taxon>
    </lineage>
</organism>
<gene>
    <name evidence="2" type="ORF">SCHPADRAFT_1002477</name>
</gene>
<dbReference type="PANTHER" id="PTHR43798:SF33">
    <property type="entry name" value="HYDROLASE, PUTATIVE (AFU_ORTHOLOGUE AFUA_2G14860)-RELATED"/>
    <property type="match status" value="1"/>
</dbReference>